<dbReference type="Proteomes" id="UP000823561">
    <property type="component" value="Unassembled WGS sequence"/>
</dbReference>
<organism evidence="1 2">
    <name type="scientific">Alosa alosa</name>
    <name type="common">allis shad</name>
    <dbReference type="NCBI Taxonomy" id="278164"/>
    <lineage>
        <taxon>Eukaryota</taxon>
        <taxon>Metazoa</taxon>
        <taxon>Chordata</taxon>
        <taxon>Craniata</taxon>
        <taxon>Vertebrata</taxon>
        <taxon>Euteleostomi</taxon>
        <taxon>Actinopterygii</taxon>
        <taxon>Neopterygii</taxon>
        <taxon>Teleostei</taxon>
        <taxon>Clupei</taxon>
        <taxon>Clupeiformes</taxon>
        <taxon>Clupeoidei</taxon>
        <taxon>Clupeidae</taxon>
        <taxon>Alosa</taxon>
    </lineage>
</organism>
<sequence length="80" mass="9515">MGKYLSHSLTISNQSFSIMLVMWMRWCGQTKTEERMQHSFLFFTVTVYRKFVCCFVSRPLYVQLYVGWDVHCVHCFCGGK</sequence>
<reference evidence="1" key="1">
    <citation type="submission" date="2020-10" db="EMBL/GenBank/DDBJ databases">
        <title>Chromosome-scale genome assembly of the Allis shad, Alosa alosa.</title>
        <authorList>
            <person name="Margot Z."/>
            <person name="Christophe K."/>
            <person name="Cabau C."/>
            <person name="Louis A."/>
            <person name="Berthelot C."/>
            <person name="Parey E."/>
            <person name="Roest Crollius H."/>
            <person name="Montfort J."/>
            <person name="Robinson-Rechavi M."/>
            <person name="Bucao C."/>
            <person name="Bouchez O."/>
            <person name="Gislard M."/>
            <person name="Lluch J."/>
            <person name="Milhes M."/>
            <person name="Lampietro C."/>
            <person name="Lopez Roques C."/>
            <person name="Donnadieu C."/>
            <person name="Braasch I."/>
            <person name="Desvignes T."/>
            <person name="Postlethwait J."/>
            <person name="Bobe J."/>
            <person name="Guiguen Y."/>
        </authorList>
    </citation>
    <scope>NUCLEOTIDE SEQUENCE</scope>
    <source>
        <strain evidence="1">M-15738</strain>
        <tissue evidence="1">Blood</tissue>
    </source>
</reference>
<protein>
    <submittedName>
        <fullName evidence="1">Uncharacterized protein</fullName>
    </submittedName>
</protein>
<gene>
    <name evidence="1" type="ORF">AALO_G00306610</name>
</gene>
<name>A0AAV6FCP6_9TELE</name>
<keyword evidence="2" id="KW-1185">Reference proteome</keyword>
<proteinExistence type="predicted"/>
<dbReference type="AlphaFoldDB" id="A0AAV6FCP6"/>
<comment type="caution">
    <text evidence="1">The sequence shown here is derived from an EMBL/GenBank/DDBJ whole genome shotgun (WGS) entry which is preliminary data.</text>
</comment>
<evidence type="ECO:0000313" key="2">
    <source>
        <dbReference type="Proteomes" id="UP000823561"/>
    </source>
</evidence>
<evidence type="ECO:0000313" key="1">
    <source>
        <dbReference type="EMBL" id="KAG5260549.1"/>
    </source>
</evidence>
<accession>A0AAV6FCP6</accession>
<dbReference type="EMBL" id="JADWDJ010000114">
    <property type="protein sequence ID" value="KAG5260549.1"/>
    <property type="molecule type" value="Genomic_DNA"/>
</dbReference>